<evidence type="ECO:0000256" key="2">
    <source>
        <dbReference type="ARBA" id="ARBA00022475"/>
    </source>
</evidence>
<evidence type="ECO:0000256" key="6">
    <source>
        <dbReference type="PIRNR" id="PIRNR018968"/>
    </source>
</evidence>
<evidence type="ECO:0000256" key="1">
    <source>
        <dbReference type="ARBA" id="ARBA00004651"/>
    </source>
</evidence>
<sequence>MKRLYPKLAWQSLKHNGKFYFPYFLTILFTAAVFYILMALSRADDLPSKIRYAYLGAFMQIGVFLVGVFAVVFLFYTNSFLMKRRTKELGLYNVLGMGKGNIAAVLIWETLILGLSGVVGGILTGMLLQRLMTLIIYRVVRFSTGFSFYISWPGILVTAIFFGAVLLLNLLCNLIRMGRQNPVAMMREGSAGEKEPKAKWLLALTGFLTLGFGYYISLRVTSSMEAFANYFLAVFLVVIGTYCLFTAGSITILKLLKKNKGYYYKTGHFITVSGMLYRMKRNGVGLANICILCTMTLVMISGTVSLYLGTEGVVETRTPADWTSTLRYRPAEGDTPDFDGLTEKMEEIAAVQGVPATESYGFLNSSQDLFLYDGVLDTAPKFEDDAILFDAQLEVLFIPLDAYNHLTGQSKTLSSDQVLVWCRGWQLPDTLTLPYHSINPQETAGEPRSFRIKEFLDDFPATGGWSPMISANNGETGGICVVVPDDQALLDLYAQFQTANGGSMEWTLFTTLSGTDEEQLEAYNRAFVNFEDGAYPDFSGTGSWNAFSTESRAMNLAESYSMNGGFFFLGVFLGVLFLMAAVLIIYYKQISEGYEDRQRFQIMQQVGLERRQIKRSINRQILVVFFLPLLAAALHLLFDFRLMVLLLQLFAMTNVKLTAICSLLTFGVFAVLYVLVYRITARSYYKIVS</sequence>
<feature type="transmembrane region" description="Helical" evidence="6">
    <location>
        <begin position="285"/>
        <end position="308"/>
    </location>
</feature>
<proteinExistence type="inferred from homology"/>
<feature type="transmembrane region" description="Helical" evidence="6">
    <location>
        <begin position="566"/>
        <end position="587"/>
    </location>
</feature>
<feature type="transmembrane region" description="Helical" evidence="6">
    <location>
        <begin position="20"/>
        <end position="40"/>
    </location>
</feature>
<evidence type="ECO:0000256" key="3">
    <source>
        <dbReference type="ARBA" id="ARBA00022692"/>
    </source>
</evidence>
<dbReference type="InterPro" id="IPR027022">
    <property type="entry name" value="ABC_permease_BceB-typ"/>
</dbReference>
<reference evidence="8" key="1">
    <citation type="submission" date="2020-10" db="EMBL/GenBank/DDBJ databases">
        <authorList>
            <person name="Gilroy R."/>
        </authorList>
    </citation>
    <scope>NUCLEOTIDE SEQUENCE</scope>
    <source>
        <strain evidence="8">ChiSjej2B20-13462</strain>
    </source>
</reference>
<comment type="caution">
    <text evidence="8">The sequence shown here is derived from an EMBL/GenBank/DDBJ whole genome shotgun (WGS) entry which is preliminary data.</text>
</comment>
<dbReference type="GO" id="GO:0005886">
    <property type="term" value="C:plasma membrane"/>
    <property type="evidence" value="ECO:0007669"/>
    <property type="project" value="UniProtKB-SubCell"/>
</dbReference>
<organism evidence="8 9">
    <name type="scientific">Candidatus Avoscillospira stercorigallinarum</name>
    <dbReference type="NCBI Taxonomy" id="2840708"/>
    <lineage>
        <taxon>Bacteria</taxon>
        <taxon>Bacillati</taxon>
        <taxon>Bacillota</taxon>
        <taxon>Clostridia</taxon>
        <taxon>Eubacteriales</taxon>
        <taxon>Oscillospiraceae</taxon>
        <taxon>Oscillospiraceae incertae sedis</taxon>
        <taxon>Candidatus Avoscillospira</taxon>
    </lineage>
</organism>
<dbReference type="AlphaFoldDB" id="A0A9D1CNM8"/>
<dbReference type="Proteomes" id="UP000886874">
    <property type="component" value="Unassembled WGS sequence"/>
</dbReference>
<comment type="subcellular location">
    <subcellularLocation>
        <location evidence="1 6">Cell membrane</location>
        <topology evidence="1 6">Multi-pass membrane protein</topology>
    </subcellularLocation>
</comment>
<dbReference type="PIRSF" id="PIRSF018968">
    <property type="entry name" value="ABC_permease_BceB"/>
    <property type="match status" value="1"/>
</dbReference>
<keyword evidence="6" id="KW-0813">Transport</keyword>
<reference evidence="8" key="2">
    <citation type="journal article" date="2021" name="PeerJ">
        <title>Extensive microbial diversity within the chicken gut microbiome revealed by metagenomics and culture.</title>
        <authorList>
            <person name="Gilroy R."/>
            <person name="Ravi A."/>
            <person name="Getino M."/>
            <person name="Pursley I."/>
            <person name="Horton D.L."/>
            <person name="Alikhan N.F."/>
            <person name="Baker D."/>
            <person name="Gharbi K."/>
            <person name="Hall N."/>
            <person name="Watson M."/>
            <person name="Adriaenssens E.M."/>
            <person name="Foster-Nyarko E."/>
            <person name="Jarju S."/>
            <person name="Secka A."/>
            <person name="Antonio M."/>
            <person name="Oren A."/>
            <person name="Chaudhuri R.R."/>
            <person name="La Ragione R."/>
            <person name="Hildebrand F."/>
            <person name="Pallen M.J."/>
        </authorList>
    </citation>
    <scope>NUCLEOTIDE SEQUENCE</scope>
    <source>
        <strain evidence="8">ChiSjej2B20-13462</strain>
    </source>
</reference>
<dbReference type="Pfam" id="PF02687">
    <property type="entry name" value="FtsX"/>
    <property type="match status" value="1"/>
</dbReference>
<evidence type="ECO:0000256" key="5">
    <source>
        <dbReference type="ARBA" id="ARBA00023136"/>
    </source>
</evidence>
<keyword evidence="4 6" id="KW-1133">Transmembrane helix</keyword>
<dbReference type="PANTHER" id="PTHR46795:SF3">
    <property type="entry name" value="ABC TRANSPORTER PERMEASE"/>
    <property type="match status" value="1"/>
</dbReference>
<keyword evidence="5 6" id="KW-0472">Membrane</keyword>
<feature type="transmembrane region" description="Helical" evidence="6">
    <location>
        <begin position="621"/>
        <end position="651"/>
    </location>
</feature>
<dbReference type="InterPro" id="IPR052536">
    <property type="entry name" value="ABC-4_Integral_Memb_Prot"/>
</dbReference>
<feature type="transmembrane region" description="Helical" evidence="6">
    <location>
        <begin position="102"/>
        <end position="128"/>
    </location>
</feature>
<feature type="transmembrane region" description="Helical" evidence="6">
    <location>
        <begin position="230"/>
        <end position="256"/>
    </location>
</feature>
<comment type="similarity">
    <text evidence="6">Belongs to the ABC-4 integral membrane protein family.</text>
</comment>
<accession>A0A9D1CNM8</accession>
<feature type="transmembrane region" description="Helical" evidence="6">
    <location>
        <begin position="158"/>
        <end position="177"/>
    </location>
</feature>
<feature type="transmembrane region" description="Helical" evidence="6">
    <location>
        <begin position="198"/>
        <end position="218"/>
    </location>
</feature>
<feature type="domain" description="ABC3 transporter permease C-terminal" evidence="7">
    <location>
        <begin position="63"/>
        <end position="181"/>
    </location>
</feature>
<feature type="transmembrane region" description="Helical" evidence="6">
    <location>
        <begin position="52"/>
        <end position="76"/>
    </location>
</feature>
<gene>
    <name evidence="8" type="ORF">IAA67_04280</name>
</gene>
<feature type="transmembrane region" description="Helical" evidence="6">
    <location>
        <begin position="657"/>
        <end position="676"/>
    </location>
</feature>
<evidence type="ECO:0000313" key="9">
    <source>
        <dbReference type="Proteomes" id="UP000886874"/>
    </source>
</evidence>
<keyword evidence="2 6" id="KW-1003">Cell membrane</keyword>
<protein>
    <submittedName>
        <fullName evidence="8">ABC transporter permease</fullName>
    </submittedName>
</protein>
<keyword evidence="3 6" id="KW-0812">Transmembrane</keyword>
<dbReference type="EMBL" id="DVFN01000065">
    <property type="protein sequence ID" value="HIQ69532.1"/>
    <property type="molecule type" value="Genomic_DNA"/>
</dbReference>
<evidence type="ECO:0000256" key="4">
    <source>
        <dbReference type="ARBA" id="ARBA00022989"/>
    </source>
</evidence>
<dbReference type="InterPro" id="IPR003838">
    <property type="entry name" value="ABC3_permease_C"/>
</dbReference>
<name>A0A9D1CNM8_9FIRM</name>
<evidence type="ECO:0000313" key="8">
    <source>
        <dbReference type="EMBL" id="HIQ69532.1"/>
    </source>
</evidence>
<evidence type="ECO:0000259" key="7">
    <source>
        <dbReference type="Pfam" id="PF02687"/>
    </source>
</evidence>
<dbReference type="PANTHER" id="PTHR46795">
    <property type="entry name" value="ABC TRANSPORTER PERMEASE-RELATED-RELATED"/>
    <property type="match status" value="1"/>
</dbReference>
<dbReference type="GO" id="GO:0055085">
    <property type="term" value="P:transmembrane transport"/>
    <property type="evidence" value="ECO:0007669"/>
    <property type="project" value="UniProtKB-UniRule"/>
</dbReference>